<reference evidence="1 2" key="1">
    <citation type="journal article" date="2009" name="Nature">
        <title>Evolution of pathogenicity and sexual reproduction in eight Candida genomes.</title>
        <authorList>
            <person name="Butler G."/>
            <person name="Rasmussen M.D."/>
            <person name="Lin M.F."/>
            <person name="Santos M.A."/>
            <person name="Sakthikumar S."/>
            <person name="Munro C.A."/>
            <person name="Rheinbay E."/>
            <person name="Grabherr M."/>
            <person name="Forche A."/>
            <person name="Reedy J.L."/>
            <person name="Agrafioti I."/>
            <person name="Arnaud M.B."/>
            <person name="Bates S."/>
            <person name="Brown A.J."/>
            <person name="Brunke S."/>
            <person name="Costanzo M.C."/>
            <person name="Fitzpatrick D.A."/>
            <person name="de Groot P.W."/>
            <person name="Harris D."/>
            <person name="Hoyer L.L."/>
            <person name="Hube B."/>
            <person name="Klis F.M."/>
            <person name="Kodira C."/>
            <person name="Lennard N."/>
            <person name="Logue M.E."/>
            <person name="Martin R."/>
            <person name="Neiman A.M."/>
            <person name="Nikolaou E."/>
            <person name="Quail M.A."/>
            <person name="Quinn J."/>
            <person name="Santos M.C."/>
            <person name="Schmitzberger F.F."/>
            <person name="Sherlock G."/>
            <person name="Shah P."/>
            <person name="Silverstein K.A."/>
            <person name="Skrzypek M.S."/>
            <person name="Soll D."/>
            <person name="Staggs R."/>
            <person name="Stansfield I."/>
            <person name="Stumpf M.P."/>
            <person name="Sudbery P.E."/>
            <person name="Srikantha T."/>
            <person name="Zeng Q."/>
            <person name="Berman J."/>
            <person name="Berriman M."/>
            <person name="Heitman J."/>
            <person name="Gow N.A."/>
            <person name="Lorenz M.C."/>
            <person name="Birren B.W."/>
            <person name="Kellis M."/>
            <person name="Cuomo C.A."/>
        </authorList>
    </citation>
    <scope>NUCLEOTIDE SEQUENCE [LARGE SCALE GENOMIC DNA]</scope>
    <source>
        <strain evidence="2">ATCC MYA-3404 / T1</strain>
    </source>
</reference>
<sequence>MKAVFITGTDTDVGKTFVSALLTKAWDANYWKPIQTGLESCQGDTETVKQLTNFPEDRFERPQVELDIPLSPWRAALKENKPQIEVSEIKIPPKYLNSSKPLIIEGAGGLFVPINETEITTDLILHLDIPVILVARSGLGTINHTLLSLEHLKNRGINKVFVVMNGPINKDNAEAIEKFSKGIKIIANIPHSKPNDIVSLLKYVPSLDSIEIIN</sequence>
<dbReference type="NCBIfam" id="TIGR00347">
    <property type="entry name" value="bioD"/>
    <property type="match status" value="1"/>
</dbReference>
<accession>C5MIG0</accession>
<dbReference type="AlphaFoldDB" id="C5MIG0"/>
<dbReference type="InterPro" id="IPR027417">
    <property type="entry name" value="P-loop_NTPase"/>
</dbReference>
<gene>
    <name evidence="1" type="ORF">CTRG_05853</name>
</gene>
<dbReference type="Gene3D" id="3.40.50.300">
    <property type="entry name" value="P-loop containing nucleotide triphosphate hydrolases"/>
    <property type="match status" value="1"/>
</dbReference>
<dbReference type="PIRSF" id="PIRSF006755">
    <property type="entry name" value="DTB_synth"/>
    <property type="match status" value="1"/>
</dbReference>
<dbReference type="Proteomes" id="UP000002037">
    <property type="component" value="Unassembled WGS sequence"/>
</dbReference>
<dbReference type="Pfam" id="PF13500">
    <property type="entry name" value="AAA_26"/>
    <property type="match status" value="1"/>
</dbReference>
<name>C5MIG0_CANTT</name>
<dbReference type="OrthoDB" id="425114at2759"/>
<organism evidence="1 2">
    <name type="scientific">Candida tropicalis (strain ATCC MYA-3404 / T1)</name>
    <name type="common">Yeast</name>
    <dbReference type="NCBI Taxonomy" id="294747"/>
    <lineage>
        <taxon>Eukaryota</taxon>
        <taxon>Fungi</taxon>
        <taxon>Dikarya</taxon>
        <taxon>Ascomycota</taxon>
        <taxon>Saccharomycotina</taxon>
        <taxon>Pichiomycetes</taxon>
        <taxon>Debaryomycetaceae</taxon>
        <taxon>Candida/Lodderomyces clade</taxon>
        <taxon>Candida</taxon>
    </lineage>
</organism>
<keyword evidence="2" id="KW-1185">Reference proteome</keyword>
<dbReference type="RefSeq" id="XP_002546375.1">
    <property type="nucleotide sequence ID" value="XM_002546329.1"/>
</dbReference>
<dbReference type="VEuPathDB" id="FungiDB:CTRG_05853"/>
<dbReference type="KEGG" id="ctp:CTRG_05853"/>
<dbReference type="EMBL" id="GG692404">
    <property type="protein sequence ID" value="EER30454.1"/>
    <property type="molecule type" value="Genomic_DNA"/>
</dbReference>
<dbReference type="GeneID" id="8300202"/>
<dbReference type="PANTHER" id="PTHR43210:SF5">
    <property type="entry name" value="DETHIOBIOTIN SYNTHETASE"/>
    <property type="match status" value="1"/>
</dbReference>
<dbReference type="GO" id="GO:0009102">
    <property type="term" value="P:biotin biosynthetic process"/>
    <property type="evidence" value="ECO:0007669"/>
    <property type="project" value="UniProtKB-UniPathway"/>
</dbReference>
<dbReference type="GO" id="GO:0000287">
    <property type="term" value="F:magnesium ion binding"/>
    <property type="evidence" value="ECO:0007669"/>
    <property type="project" value="InterPro"/>
</dbReference>
<dbReference type="InterPro" id="IPR004472">
    <property type="entry name" value="DTB_synth_BioD"/>
</dbReference>
<dbReference type="GO" id="GO:0004141">
    <property type="term" value="F:dethiobiotin synthase activity"/>
    <property type="evidence" value="ECO:0007669"/>
    <property type="project" value="EnsemblFungi"/>
</dbReference>
<dbReference type="STRING" id="294747.C5MIG0"/>
<dbReference type="PANTHER" id="PTHR43210">
    <property type="entry name" value="DETHIOBIOTIN SYNTHETASE"/>
    <property type="match status" value="1"/>
</dbReference>
<dbReference type="CDD" id="cd03109">
    <property type="entry name" value="DTBS"/>
    <property type="match status" value="1"/>
</dbReference>
<dbReference type="GO" id="GO:0005524">
    <property type="term" value="F:ATP binding"/>
    <property type="evidence" value="ECO:0007669"/>
    <property type="project" value="InterPro"/>
</dbReference>
<dbReference type="SUPFAM" id="SSF52540">
    <property type="entry name" value="P-loop containing nucleoside triphosphate hydrolases"/>
    <property type="match status" value="1"/>
</dbReference>
<proteinExistence type="inferred from homology"/>
<evidence type="ECO:0008006" key="3">
    <source>
        <dbReference type="Google" id="ProtNLM"/>
    </source>
</evidence>
<dbReference type="HOGENOM" id="CLU_072551_2_0_1"/>
<evidence type="ECO:0000313" key="1">
    <source>
        <dbReference type="EMBL" id="EER30454.1"/>
    </source>
</evidence>
<dbReference type="UniPathway" id="UPA00078"/>
<evidence type="ECO:0000313" key="2">
    <source>
        <dbReference type="Proteomes" id="UP000002037"/>
    </source>
</evidence>
<dbReference type="eggNOG" id="ENOG502RXZU">
    <property type="taxonomic scope" value="Eukaryota"/>
</dbReference>
<protein>
    <recommendedName>
        <fullName evidence="3">Dethiobiotin synthetase</fullName>
    </recommendedName>
</protein>
<dbReference type="HAMAP" id="MF_00336">
    <property type="entry name" value="BioD"/>
    <property type="match status" value="1"/>
</dbReference>